<dbReference type="OMA" id="GCEAKGR"/>
<dbReference type="SUPFAM" id="SSF51197">
    <property type="entry name" value="Clavaminate synthase-like"/>
    <property type="match status" value="1"/>
</dbReference>
<evidence type="ECO:0000259" key="3">
    <source>
        <dbReference type="PROSITE" id="PS51471"/>
    </source>
</evidence>
<protein>
    <submittedName>
        <fullName evidence="4">Oxoglutarate/iron-dependent dioxygenase</fullName>
    </submittedName>
</protein>
<dbReference type="InterPro" id="IPR050231">
    <property type="entry name" value="Iron_ascorbate_oxido_reductase"/>
</dbReference>
<dbReference type="EMBL" id="LHQR01000065">
    <property type="protein sequence ID" value="KXG49263.1"/>
    <property type="molecule type" value="Genomic_DNA"/>
</dbReference>
<dbReference type="InterPro" id="IPR026992">
    <property type="entry name" value="DIOX_N"/>
</dbReference>
<dbReference type="AlphaFoldDB" id="A0A135LJW3"/>
<keyword evidence="5" id="KW-1185">Reference proteome</keyword>
<dbReference type="InterPro" id="IPR005123">
    <property type="entry name" value="Oxoglu/Fe-dep_dioxygenase_dom"/>
</dbReference>
<evidence type="ECO:0000256" key="2">
    <source>
        <dbReference type="RuleBase" id="RU003682"/>
    </source>
</evidence>
<dbReference type="GO" id="GO:0044283">
    <property type="term" value="P:small molecule biosynthetic process"/>
    <property type="evidence" value="ECO:0007669"/>
    <property type="project" value="UniProtKB-ARBA"/>
</dbReference>
<dbReference type="STRING" id="5078.A0A135LJW3"/>
<dbReference type="GO" id="GO:0046872">
    <property type="term" value="F:metal ion binding"/>
    <property type="evidence" value="ECO:0007669"/>
    <property type="project" value="UniProtKB-KW"/>
</dbReference>
<dbReference type="Pfam" id="PF14226">
    <property type="entry name" value="DIOX_N"/>
    <property type="match status" value="1"/>
</dbReference>
<dbReference type="Proteomes" id="UP000070168">
    <property type="component" value="Unassembled WGS sequence"/>
</dbReference>
<evidence type="ECO:0000313" key="5">
    <source>
        <dbReference type="Proteomes" id="UP000070168"/>
    </source>
</evidence>
<dbReference type="GO" id="GO:0051213">
    <property type="term" value="F:dioxygenase activity"/>
    <property type="evidence" value="ECO:0007669"/>
    <property type="project" value="UniProtKB-KW"/>
</dbReference>
<keyword evidence="2" id="KW-0408">Iron</keyword>
<reference evidence="4 5" key="1">
    <citation type="journal article" date="2016" name="BMC Genomics">
        <title>Genome sequencing and secondary metabolism of the postharvest pathogen Penicillium griseofulvum.</title>
        <authorList>
            <person name="Banani H."/>
            <person name="Marcet-Houben M."/>
            <person name="Ballester A.R."/>
            <person name="Abbruscato P."/>
            <person name="Gonzalez-Candelas L."/>
            <person name="Gabaldon T."/>
            <person name="Spadaro D."/>
        </authorList>
    </citation>
    <scope>NUCLEOTIDE SEQUENCE [LARGE SCALE GENOMIC DNA]</scope>
    <source>
        <strain evidence="4 5">PG3</strain>
    </source>
</reference>
<proteinExistence type="inferred from homology"/>
<dbReference type="Pfam" id="PF03171">
    <property type="entry name" value="2OG-FeII_Oxy"/>
    <property type="match status" value="1"/>
</dbReference>
<comment type="similarity">
    <text evidence="1 2">Belongs to the iron/ascorbate-dependent oxidoreductase family.</text>
</comment>
<dbReference type="PANTHER" id="PTHR47990">
    <property type="entry name" value="2-OXOGLUTARATE (2OG) AND FE(II)-DEPENDENT OXYGENASE SUPERFAMILY PROTEIN-RELATED"/>
    <property type="match status" value="1"/>
</dbReference>
<dbReference type="GeneID" id="63706146"/>
<gene>
    <name evidence="4" type="ORF">PGRI_031330</name>
</gene>
<evidence type="ECO:0000256" key="1">
    <source>
        <dbReference type="ARBA" id="ARBA00008056"/>
    </source>
</evidence>
<keyword evidence="4" id="KW-0223">Dioxygenase</keyword>
<organism evidence="4 5">
    <name type="scientific">Penicillium patulum</name>
    <name type="common">Penicillium griseofulvum</name>
    <dbReference type="NCBI Taxonomy" id="5078"/>
    <lineage>
        <taxon>Eukaryota</taxon>
        <taxon>Fungi</taxon>
        <taxon>Dikarya</taxon>
        <taxon>Ascomycota</taxon>
        <taxon>Pezizomycotina</taxon>
        <taxon>Eurotiomycetes</taxon>
        <taxon>Eurotiomycetidae</taxon>
        <taxon>Eurotiales</taxon>
        <taxon>Aspergillaceae</taxon>
        <taxon>Penicillium</taxon>
    </lineage>
</organism>
<comment type="caution">
    <text evidence="4">The sequence shown here is derived from an EMBL/GenBank/DDBJ whole genome shotgun (WGS) entry which is preliminary data.</text>
</comment>
<accession>A0A135LJW3</accession>
<dbReference type="RefSeq" id="XP_040647799.1">
    <property type="nucleotide sequence ID" value="XM_040790846.1"/>
</dbReference>
<keyword evidence="2" id="KW-0560">Oxidoreductase</keyword>
<dbReference type="Gene3D" id="2.60.120.330">
    <property type="entry name" value="B-lactam Antibiotic, Isopenicillin N Synthase, Chain"/>
    <property type="match status" value="1"/>
</dbReference>
<dbReference type="InterPro" id="IPR044861">
    <property type="entry name" value="IPNS-like_FE2OG_OXY"/>
</dbReference>
<name>A0A135LJW3_PENPA</name>
<sequence>MVGIEIVEPAEIPVIDFQTLSVGTLQERKAALKQLDDAFQSAGLIHLSNHIIGQDLVEEAFAWSKRFFDLPDDVKGLVRHPHDASDHRGWAAAGTTVSSQGVWDQEDIERIHKTGPVERRENFETGDPYPSKVPNPNFIPNRILPEEIFPGFEAFTKRWWDACVEQELQLLRYLCEILDIPDKDLLGKQQNPHFNRSATGWNHYLSVPARSLTSGQSTRLNAHTDYGQLTLLFQDTTGGLEVEDEEAGIFRPVLPRPGTVIIQIADMLERQSNGRWKSALHRVTTPHHLKHSDVGDGVLVERYSIGFFIQPDFDLVIKPLPGCEAKGRWSSLEWEDEITAGEWLTRRVALEYQHKESSKSAA</sequence>
<keyword evidence="2" id="KW-0479">Metal-binding</keyword>
<dbReference type="InterPro" id="IPR027443">
    <property type="entry name" value="IPNS-like_sf"/>
</dbReference>
<feature type="domain" description="Fe2OG dioxygenase" evidence="3">
    <location>
        <begin position="200"/>
        <end position="311"/>
    </location>
</feature>
<evidence type="ECO:0000313" key="4">
    <source>
        <dbReference type="EMBL" id="KXG49263.1"/>
    </source>
</evidence>
<dbReference type="OrthoDB" id="288590at2759"/>
<dbReference type="PROSITE" id="PS51471">
    <property type="entry name" value="FE2OG_OXY"/>
    <property type="match status" value="1"/>
</dbReference>